<dbReference type="AlphaFoldDB" id="A0AAJ0C1Z7"/>
<accession>A0AAJ0C1Z7</accession>
<protein>
    <submittedName>
        <fullName evidence="2">Uncharacterized protein</fullName>
    </submittedName>
</protein>
<feature type="compositionally biased region" description="Polar residues" evidence="1">
    <location>
        <begin position="279"/>
        <end position="291"/>
    </location>
</feature>
<name>A0AAJ0C1Z7_9PEZI</name>
<comment type="caution">
    <text evidence="2">The sequence shown here is derived from an EMBL/GenBank/DDBJ whole genome shotgun (WGS) entry which is preliminary data.</text>
</comment>
<evidence type="ECO:0000256" key="1">
    <source>
        <dbReference type="SAM" id="MobiDB-lite"/>
    </source>
</evidence>
<dbReference type="GeneID" id="85315478"/>
<evidence type="ECO:0000313" key="3">
    <source>
        <dbReference type="Proteomes" id="UP001244011"/>
    </source>
</evidence>
<proteinExistence type="predicted"/>
<gene>
    <name evidence="2" type="ORF">QBC33DRAFT_605953</name>
</gene>
<sequence length="355" mass="38274">SDQDERVRIIIGGFEGQTLQAILLLPTRHDLSGRVERNRFAEEAKLEGGDVTIHPSFTSPALSLCMDGNVSVTRPSTPRAQVMIRFTIGTSETHRKLQSRSPPYLGIAPAVPKAFLVSYAMSLAQMGQQSQHTMKYISCVCSRGPPRDICFFSLFRARSPSSSSLLHSTFLELLEQTPLSQCPIYRGTLQSTEMIHAPPTWKPTLVQEVTATAMYTGKIIPTSQTNKIIMTTRQTIMFRREIPTTPPVATTSLKSAPATSMVITSSRRKQPKTPTTTRALTHSSTSMVITSSRRKQAKTPTAARAPSRSSTNAGAASTGAKSTAPPRTGRRYVGAPRSATAPASPTGSVGPGTSS</sequence>
<feature type="compositionally biased region" description="Low complexity" evidence="1">
    <location>
        <begin position="334"/>
        <end position="355"/>
    </location>
</feature>
<reference evidence="2" key="1">
    <citation type="submission" date="2023-06" db="EMBL/GenBank/DDBJ databases">
        <title>Genome-scale phylogeny and comparative genomics of the fungal order Sordariales.</title>
        <authorList>
            <consortium name="Lawrence Berkeley National Laboratory"/>
            <person name="Hensen N."/>
            <person name="Bonometti L."/>
            <person name="Westerberg I."/>
            <person name="Brannstrom I.O."/>
            <person name="Guillou S."/>
            <person name="Cros-Aarteil S."/>
            <person name="Calhoun S."/>
            <person name="Haridas S."/>
            <person name="Kuo A."/>
            <person name="Mondo S."/>
            <person name="Pangilinan J."/>
            <person name="Riley R."/>
            <person name="Labutti K."/>
            <person name="Andreopoulos B."/>
            <person name="Lipzen A."/>
            <person name="Chen C."/>
            <person name="Yanf M."/>
            <person name="Daum C."/>
            <person name="Ng V."/>
            <person name="Clum A."/>
            <person name="Steindorff A."/>
            <person name="Ohm R."/>
            <person name="Martin F."/>
            <person name="Silar P."/>
            <person name="Natvig D."/>
            <person name="Lalanne C."/>
            <person name="Gautier V."/>
            <person name="Ament-Velasquez S.L."/>
            <person name="Kruys A."/>
            <person name="Hutchinson M.I."/>
            <person name="Powell A.J."/>
            <person name="Barry K."/>
            <person name="Miller A.N."/>
            <person name="Grigoriev I.V."/>
            <person name="Debuchy R."/>
            <person name="Gladieux P."/>
            <person name="Thoren M.H."/>
            <person name="Johannesson H."/>
        </authorList>
    </citation>
    <scope>NUCLEOTIDE SEQUENCE</scope>
    <source>
        <strain evidence="2">8032-3</strain>
    </source>
</reference>
<dbReference type="EMBL" id="MU839004">
    <property type="protein sequence ID" value="KAK1768669.1"/>
    <property type="molecule type" value="Genomic_DNA"/>
</dbReference>
<feature type="non-terminal residue" evidence="2">
    <location>
        <position position="1"/>
    </location>
</feature>
<feature type="region of interest" description="Disordered" evidence="1">
    <location>
        <begin position="246"/>
        <end position="355"/>
    </location>
</feature>
<dbReference type="Proteomes" id="UP001244011">
    <property type="component" value="Unassembled WGS sequence"/>
</dbReference>
<dbReference type="RefSeq" id="XP_060284882.1">
    <property type="nucleotide sequence ID" value="XM_060432291.1"/>
</dbReference>
<evidence type="ECO:0000313" key="2">
    <source>
        <dbReference type="EMBL" id="KAK1768669.1"/>
    </source>
</evidence>
<feature type="compositionally biased region" description="Polar residues" evidence="1">
    <location>
        <begin position="247"/>
        <end position="265"/>
    </location>
</feature>
<organism evidence="2 3">
    <name type="scientific">Phialemonium atrogriseum</name>
    <dbReference type="NCBI Taxonomy" id="1093897"/>
    <lineage>
        <taxon>Eukaryota</taxon>
        <taxon>Fungi</taxon>
        <taxon>Dikarya</taxon>
        <taxon>Ascomycota</taxon>
        <taxon>Pezizomycotina</taxon>
        <taxon>Sordariomycetes</taxon>
        <taxon>Sordariomycetidae</taxon>
        <taxon>Cephalothecales</taxon>
        <taxon>Cephalothecaceae</taxon>
        <taxon>Phialemonium</taxon>
    </lineage>
</organism>
<feature type="compositionally biased region" description="Low complexity" evidence="1">
    <location>
        <begin position="307"/>
        <end position="324"/>
    </location>
</feature>
<keyword evidence="3" id="KW-1185">Reference proteome</keyword>